<dbReference type="GO" id="GO:0008270">
    <property type="term" value="F:zinc ion binding"/>
    <property type="evidence" value="ECO:0007669"/>
    <property type="project" value="InterPro"/>
</dbReference>
<evidence type="ECO:0000256" key="4">
    <source>
        <dbReference type="ARBA" id="ARBA00022588"/>
    </source>
</evidence>
<keyword evidence="5" id="KW-0391">Immunity</keyword>
<dbReference type="GO" id="GO:0045087">
    <property type="term" value="P:innate immune response"/>
    <property type="evidence" value="ECO:0007669"/>
    <property type="project" value="UniProtKB-KW"/>
</dbReference>
<reference evidence="9 10" key="1">
    <citation type="submission" date="2020-11" db="EMBL/GenBank/DDBJ databases">
        <authorList>
            <person name="Wallbank WR R."/>
            <person name="Pardo Diaz C."/>
            <person name="Kozak K."/>
            <person name="Martin S."/>
            <person name="Jiggins C."/>
            <person name="Moest M."/>
            <person name="Warren A I."/>
            <person name="Generalovic N T."/>
            <person name="Byers J.R.P. K."/>
            <person name="Montejo-Kovacevich G."/>
            <person name="Yen C E."/>
        </authorList>
    </citation>
    <scope>NUCLEOTIDE SEQUENCE [LARGE SCALE GENOMIC DNA]</scope>
</reference>
<sequence>MDITKFEAGISGTGTRYSSADKDNDQKQDTNIVASNLLVDPFQTIQHNEDATTSYEGKLSHKMQSNIVSSQTQFGSIALNNSKNVMFGDKAIYQGPVTINQYLLNKQAAENKGESGSAKSKSQKIFKCFKNGSKKRQRLKTKFVVIGVALMSAICILVVIIICTVTPQPQHTNNPSTFIFTASLHNGTDFDIIHRDEWLAQPAKSAATLKVPVSTVIIAHTAGGQCFNKSDCTYIVQNIQNYHINDRGFTDIAYNFLVAGNGLIYEGRGWEKPGVHTPGFNNKSICIAFLGKFSNVEPPEIQMNATQFLIMDGVKNQKVTADYKLFGQRQLIATESPGLSLYKLIRKWPHWSDDID</sequence>
<dbReference type="InterPro" id="IPR036505">
    <property type="entry name" value="Amidase/PGRP_sf"/>
</dbReference>
<feature type="transmembrane region" description="Helical" evidence="6">
    <location>
        <begin position="143"/>
        <end position="162"/>
    </location>
</feature>
<evidence type="ECO:0000256" key="2">
    <source>
        <dbReference type="ARBA" id="ARBA00007553"/>
    </source>
</evidence>
<keyword evidence="3" id="KW-0964">Secreted</keyword>
<proteinExistence type="inferred from homology"/>
<keyword evidence="6" id="KW-1133">Transmembrane helix</keyword>
<dbReference type="GO" id="GO:0008745">
    <property type="term" value="F:N-acetylmuramoyl-L-alanine amidase activity"/>
    <property type="evidence" value="ECO:0007669"/>
    <property type="project" value="InterPro"/>
</dbReference>
<dbReference type="SMART" id="SM00701">
    <property type="entry name" value="PGRP"/>
    <property type="match status" value="1"/>
</dbReference>
<dbReference type="Gene3D" id="3.40.80.10">
    <property type="entry name" value="Peptidoglycan recognition protein-like"/>
    <property type="match status" value="1"/>
</dbReference>
<evidence type="ECO:0000313" key="9">
    <source>
        <dbReference type="EMBL" id="CAD7082858.1"/>
    </source>
</evidence>
<comment type="similarity">
    <text evidence="2">Belongs to the N-acetylmuramoyl-L-alanine amidase 2 family.</text>
</comment>
<accession>A0A7R8UL30</accession>
<evidence type="ECO:0000259" key="8">
    <source>
        <dbReference type="SMART" id="SM00701"/>
    </source>
</evidence>
<keyword evidence="6" id="KW-0812">Transmembrane</keyword>
<dbReference type="SMART" id="SM00644">
    <property type="entry name" value="Ami_2"/>
    <property type="match status" value="1"/>
</dbReference>
<dbReference type="FunFam" id="3.40.80.10:FF:000001">
    <property type="entry name" value="Peptidoglycan recognition protein 1"/>
    <property type="match status" value="1"/>
</dbReference>
<dbReference type="InParanoid" id="A0A7R8UL30"/>
<dbReference type="EMBL" id="LR899010">
    <property type="protein sequence ID" value="CAD7082858.1"/>
    <property type="molecule type" value="Genomic_DNA"/>
</dbReference>
<dbReference type="GO" id="GO:0009253">
    <property type="term" value="P:peptidoglycan catabolic process"/>
    <property type="evidence" value="ECO:0007669"/>
    <property type="project" value="InterPro"/>
</dbReference>
<keyword evidence="6" id="KW-0472">Membrane</keyword>
<dbReference type="PANTHER" id="PTHR11022">
    <property type="entry name" value="PEPTIDOGLYCAN RECOGNITION PROTEIN"/>
    <property type="match status" value="1"/>
</dbReference>
<dbReference type="PANTHER" id="PTHR11022:SF41">
    <property type="entry name" value="PEPTIDOGLYCAN-RECOGNITION PROTEIN LC-RELATED"/>
    <property type="match status" value="1"/>
</dbReference>
<evidence type="ECO:0000256" key="1">
    <source>
        <dbReference type="ARBA" id="ARBA00004613"/>
    </source>
</evidence>
<organism evidence="9 10">
    <name type="scientific">Hermetia illucens</name>
    <name type="common">Black soldier fly</name>
    <dbReference type="NCBI Taxonomy" id="343691"/>
    <lineage>
        <taxon>Eukaryota</taxon>
        <taxon>Metazoa</taxon>
        <taxon>Ecdysozoa</taxon>
        <taxon>Arthropoda</taxon>
        <taxon>Hexapoda</taxon>
        <taxon>Insecta</taxon>
        <taxon>Pterygota</taxon>
        <taxon>Neoptera</taxon>
        <taxon>Endopterygota</taxon>
        <taxon>Diptera</taxon>
        <taxon>Brachycera</taxon>
        <taxon>Stratiomyomorpha</taxon>
        <taxon>Stratiomyidae</taxon>
        <taxon>Hermetiinae</taxon>
        <taxon>Hermetia</taxon>
    </lineage>
</organism>
<dbReference type="Proteomes" id="UP000594454">
    <property type="component" value="Chromosome 2"/>
</dbReference>
<dbReference type="AlphaFoldDB" id="A0A7R8UL30"/>
<protein>
    <submittedName>
        <fullName evidence="9">Uncharacterized protein</fullName>
    </submittedName>
</protein>
<dbReference type="InterPro" id="IPR002502">
    <property type="entry name" value="Amidase_domain"/>
</dbReference>
<dbReference type="InterPro" id="IPR006619">
    <property type="entry name" value="PGRP_domain_met/bac"/>
</dbReference>
<gene>
    <name evidence="9" type="ORF">HERILL_LOCUS5859</name>
</gene>
<comment type="subcellular location">
    <subcellularLocation>
        <location evidence="1">Secreted</location>
    </subcellularLocation>
</comment>
<dbReference type="InterPro" id="IPR015510">
    <property type="entry name" value="PGRP"/>
</dbReference>
<evidence type="ECO:0000256" key="3">
    <source>
        <dbReference type="ARBA" id="ARBA00022525"/>
    </source>
</evidence>
<dbReference type="GO" id="GO:0005576">
    <property type="term" value="C:extracellular region"/>
    <property type="evidence" value="ECO:0007669"/>
    <property type="project" value="UniProtKB-SubCell"/>
</dbReference>
<feature type="domain" description="Peptidoglycan recognition protein family" evidence="8">
    <location>
        <begin position="190"/>
        <end position="332"/>
    </location>
</feature>
<evidence type="ECO:0000256" key="6">
    <source>
        <dbReference type="SAM" id="Phobius"/>
    </source>
</evidence>
<evidence type="ECO:0000256" key="5">
    <source>
        <dbReference type="ARBA" id="ARBA00022859"/>
    </source>
</evidence>
<dbReference type="CDD" id="cd06583">
    <property type="entry name" value="PGRP"/>
    <property type="match status" value="1"/>
</dbReference>
<keyword evidence="10" id="KW-1185">Reference proteome</keyword>
<feature type="domain" description="N-acetylmuramoyl-L-alanine amidase" evidence="7">
    <location>
        <begin position="201"/>
        <end position="338"/>
    </location>
</feature>
<dbReference type="Pfam" id="PF01510">
    <property type="entry name" value="Amidase_2"/>
    <property type="match status" value="1"/>
</dbReference>
<keyword evidence="4" id="KW-0399">Innate immunity</keyword>
<dbReference type="OrthoDB" id="10001926at2759"/>
<name>A0A7R8UL30_HERIL</name>
<evidence type="ECO:0000259" key="7">
    <source>
        <dbReference type="SMART" id="SM00644"/>
    </source>
</evidence>
<dbReference type="SUPFAM" id="SSF55846">
    <property type="entry name" value="N-acetylmuramoyl-L-alanine amidase-like"/>
    <property type="match status" value="1"/>
</dbReference>
<dbReference type="OMA" id="YNKYSIA"/>
<evidence type="ECO:0000313" key="10">
    <source>
        <dbReference type="Proteomes" id="UP000594454"/>
    </source>
</evidence>